<accession>A0A2L2XGV0</accession>
<evidence type="ECO:0000313" key="2">
    <source>
        <dbReference type="Proteomes" id="UP000239549"/>
    </source>
</evidence>
<keyword evidence="2" id="KW-1185">Reference proteome</keyword>
<gene>
    <name evidence="1" type="ORF">DCCM_4063</name>
</gene>
<reference evidence="2" key="1">
    <citation type="submission" date="2018-02" db="EMBL/GenBank/DDBJ databases">
        <title>Genome sequence of Desulfocucumis palustris strain NAW-5.</title>
        <authorList>
            <person name="Watanabe M."/>
            <person name="Kojima H."/>
            <person name="Fukui M."/>
        </authorList>
    </citation>
    <scope>NUCLEOTIDE SEQUENCE [LARGE SCALE GENOMIC DNA]</scope>
    <source>
        <strain evidence="2">NAW-5</strain>
    </source>
</reference>
<protein>
    <submittedName>
        <fullName evidence="1">Uncharacterized protein</fullName>
    </submittedName>
</protein>
<comment type="caution">
    <text evidence="1">The sequence shown here is derived from an EMBL/GenBank/DDBJ whole genome shotgun (WGS) entry which is preliminary data.</text>
</comment>
<dbReference type="Proteomes" id="UP000239549">
    <property type="component" value="Unassembled WGS sequence"/>
</dbReference>
<dbReference type="AlphaFoldDB" id="A0A2L2XGV0"/>
<name>A0A2L2XGV0_9FIRM</name>
<organism evidence="1 2">
    <name type="scientific">Desulfocucumis palustris</name>
    <dbReference type="NCBI Taxonomy" id="1898651"/>
    <lineage>
        <taxon>Bacteria</taxon>
        <taxon>Bacillati</taxon>
        <taxon>Bacillota</taxon>
        <taxon>Clostridia</taxon>
        <taxon>Eubacteriales</taxon>
        <taxon>Desulfocucumaceae</taxon>
        <taxon>Desulfocucumis</taxon>
    </lineage>
</organism>
<sequence length="54" mass="6349">MSLHSVLWLNINYNIIINYSKCQRKRIAINMTKIKKNFSGKQRMSIIYLGKTAC</sequence>
<evidence type="ECO:0000313" key="1">
    <source>
        <dbReference type="EMBL" id="GBF34943.1"/>
    </source>
</evidence>
<dbReference type="EMBL" id="BFAV01000155">
    <property type="protein sequence ID" value="GBF34943.1"/>
    <property type="molecule type" value="Genomic_DNA"/>
</dbReference>
<proteinExistence type="predicted"/>